<evidence type="ECO:0000313" key="4">
    <source>
        <dbReference type="Proteomes" id="UP000070311"/>
    </source>
</evidence>
<evidence type="ECO:0000259" key="2">
    <source>
        <dbReference type="Pfam" id="PF13588"/>
    </source>
</evidence>
<dbReference type="Proteomes" id="UP000070311">
    <property type="component" value="Unassembled WGS sequence"/>
</dbReference>
<organism evidence="3 4">
    <name type="scientific">candidate division MSBL1 archaeon SCGC-AAA382A13</name>
    <dbReference type="NCBI Taxonomy" id="1698279"/>
    <lineage>
        <taxon>Archaea</taxon>
        <taxon>Methanobacteriati</taxon>
        <taxon>Methanobacteriota</taxon>
        <taxon>candidate division MSBL1</taxon>
    </lineage>
</organism>
<accession>A0A133VFL1</accession>
<sequence>MKKKDWITFVEKIEKLIKTNPNRSEAETKSKIVEPLLRRLGWSFVNDEVEVEYPLDFDTASHVDYALLIDEKPSVFIEVKPLGSDLTTEAQEQGLDYATHENVEWFALTNGTKIKIFNTEWGTSLQDTLAGKAFIQEFKEKWHVFEKISKNSIMSEKTSKRVQAVKKAKKSIARIKKNRKNIQEQIAKVLKEHSEELLYDELEKISKEFVNNLPEKLNDYAKGKTKKDEDEVREPISKILRKNKLLPI</sequence>
<feature type="coiled-coil region" evidence="1">
    <location>
        <begin position="165"/>
        <end position="192"/>
    </location>
</feature>
<reference evidence="3 4" key="1">
    <citation type="journal article" date="2016" name="Sci. Rep.">
        <title>Metabolic traits of an uncultured archaeal lineage -MSBL1- from brine pools of the Red Sea.</title>
        <authorList>
            <person name="Mwirichia R."/>
            <person name="Alam I."/>
            <person name="Rashid M."/>
            <person name="Vinu M."/>
            <person name="Ba-Alawi W."/>
            <person name="Anthony Kamau A."/>
            <person name="Kamanda Ngugi D."/>
            <person name="Goker M."/>
            <person name="Klenk H.P."/>
            <person name="Bajic V."/>
            <person name="Stingl U."/>
        </authorList>
    </citation>
    <scope>NUCLEOTIDE SEQUENCE [LARGE SCALE GENOMIC DNA]</scope>
    <source>
        <strain evidence="3">SCGC-AAA382A13</strain>
    </source>
</reference>
<keyword evidence="1" id="KW-0175">Coiled coil</keyword>
<keyword evidence="4" id="KW-1185">Reference proteome</keyword>
<dbReference type="EMBL" id="LHYD01000025">
    <property type="protein sequence ID" value="KXB05221.1"/>
    <property type="molecule type" value="Genomic_DNA"/>
</dbReference>
<dbReference type="AlphaFoldDB" id="A0A133VFL1"/>
<dbReference type="InterPro" id="IPR029464">
    <property type="entry name" value="HSDR_N"/>
</dbReference>
<protein>
    <recommendedName>
        <fullName evidence="2">Type I restriction enzyme R protein N-terminal domain-containing protein</fullName>
    </recommendedName>
</protein>
<evidence type="ECO:0000313" key="3">
    <source>
        <dbReference type="EMBL" id="KXB05221.1"/>
    </source>
</evidence>
<dbReference type="Pfam" id="PF13588">
    <property type="entry name" value="HSDR_N_2"/>
    <property type="match status" value="1"/>
</dbReference>
<gene>
    <name evidence="3" type="ORF">AKJ50_01485</name>
</gene>
<proteinExistence type="predicted"/>
<name>A0A133VFL1_9EURY</name>
<dbReference type="Gene3D" id="3.90.1570.30">
    <property type="match status" value="1"/>
</dbReference>
<feature type="domain" description="Type I restriction enzyme R protein N-terminal" evidence="2">
    <location>
        <begin position="31"/>
        <end position="120"/>
    </location>
</feature>
<comment type="caution">
    <text evidence="3">The sequence shown here is derived from an EMBL/GenBank/DDBJ whole genome shotgun (WGS) entry which is preliminary data.</text>
</comment>
<evidence type="ECO:0000256" key="1">
    <source>
        <dbReference type="SAM" id="Coils"/>
    </source>
</evidence>